<dbReference type="AlphaFoldDB" id="A0AAW4G7D8"/>
<evidence type="ECO:0000259" key="1">
    <source>
        <dbReference type="SMART" id="SM00849"/>
    </source>
</evidence>
<dbReference type="RefSeq" id="WP_204718353.1">
    <property type="nucleotide sequence ID" value="NZ_JAFFGU010000006.1"/>
</dbReference>
<dbReference type="EMBL" id="JAFFGU010000006">
    <property type="protein sequence ID" value="MBM7279213.1"/>
    <property type="molecule type" value="Genomic_DNA"/>
</dbReference>
<gene>
    <name evidence="2" type="ORF">JTZ10_15785</name>
</gene>
<dbReference type="Pfam" id="PF00753">
    <property type="entry name" value="Lactamase_B"/>
    <property type="match status" value="1"/>
</dbReference>
<protein>
    <submittedName>
        <fullName evidence="2">MBL fold metallo-hydrolase</fullName>
    </submittedName>
</protein>
<dbReference type="InterPro" id="IPR036866">
    <property type="entry name" value="RibonucZ/Hydroxyglut_hydro"/>
</dbReference>
<name>A0AAW4G7D8_GORRU</name>
<dbReference type="Proteomes" id="UP001195196">
    <property type="component" value="Unassembled WGS sequence"/>
</dbReference>
<dbReference type="Gene3D" id="3.60.15.10">
    <property type="entry name" value="Ribonuclease Z/Hydroxyacylglutathione hydrolase-like"/>
    <property type="match status" value="1"/>
</dbReference>
<sequence>MRQVLPDLWETTTDNPFPGLTTHAYLWTSGRNALFYSMASDAEFDDLAKLGGVDDQYLSHHDEAGPILGCIEDRFGVTLHAPAPEIERIGQFARVDIAIAERYVDDNGVEVIPTPGHTPGSTCYLVPGDDGLRYLFTGDTLYLSASGEWTAGYLPFSNANTLAESLHLLATLTPDVVISSAFAGESAVNRVAAQNWSGHVEQALERLAIASGTTH</sequence>
<organism evidence="2 3">
    <name type="scientific">Gordonia rubripertincta</name>
    <name type="common">Rhodococcus corallinus</name>
    <dbReference type="NCBI Taxonomy" id="36822"/>
    <lineage>
        <taxon>Bacteria</taxon>
        <taxon>Bacillati</taxon>
        <taxon>Actinomycetota</taxon>
        <taxon>Actinomycetes</taxon>
        <taxon>Mycobacteriales</taxon>
        <taxon>Gordoniaceae</taxon>
        <taxon>Gordonia</taxon>
    </lineage>
</organism>
<proteinExistence type="predicted"/>
<comment type="caution">
    <text evidence="2">The sequence shown here is derived from an EMBL/GenBank/DDBJ whole genome shotgun (WGS) entry which is preliminary data.</text>
</comment>
<dbReference type="PANTHER" id="PTHR42773">
    <property type="entry name" value="METALLO-BETA-LACTAMASE-RELATED"/>
    <property type="match status" value="1"/>
</dbReference>
<dbReference type="SUPFAM" id="SSF56281">
    <property type="entry name" value="Metallo-hydrolase/oxidoreductase"/>
    <property type="match status" value="1"/>
</dbReference>
<dbReference type="InterPro" id="IPR001279">
    <property type="entry name" value="Metallo-B-lactamas"/>
</dbReference>
<dbReference type="PANTHER" id="PTHR42773:SF1">
    <property type="entry name" value="METALLO-BETA-LACTAMASE FAMILY PROTEIN"/>
    <property type="match status" value="1"/>
</dbReference>
<evidence type="ECO:0000313" key="3">
    <source>
        <dbReference type="Proteomes" id="UP001195196"/>
    </source>
</evidence>
<evidence type="ECO:0000313" key="2">
    <source>
        <dbReference type="EMBL" id="MBM7279213.1"/>
    </source>
</evidence>
<accession>A0AAW4G7D8</accession>
<dbReference type="SMART" id="SM00849">
    <property type="entry name" value="Lactamase_B"/>
    <property type="match status" value="1"/>
</dbReference>
<reference evidence="2" key="1">
    <citation type="submission" date="2021-02" db="EMBL/GenBank/DDBJ databases">
        <title>Taxonomy, biology and ecology of Rhodococcus bacteria occurring in California pistachio and other woody hosts as revealed by genome sequence analyses.</title>
        <authorList>
            <person name="Riely B."/>
            <person name="Gai Y."/>
        </authorList>
    </citation>
    <scope>NUCLEOTIDE SEQUENCE</scope>
    <source>
        <strain evidence="2">BP-295</strain>
    </source>
</reference>
<feature type="domain" description="Metallo-beta-lactamase" evidence="1">
    <location>
        <begin position="21"/>
        <end position="182"/>
    </location>
</feature>